<evidence type="ECO:0000313" key="7">
    <source>
        <dbReference type="EMBL" id="KGC20290.1"/>
    </source>
</evidence>
<evidence type="ECO:0000256" key="1">
    <source>
        <dbReference type="ARBA" id="ARBA00004167"/>
    </source>
</evidence>
<evidence type="ECO:0000256" key="2">
    <source>
        <dbReference type="ARBA" id="ARBA00022692"/>
    </source>
</evidence>
<dbReference type="Proteomes" id="UP000029590">
    <property type="component" value="Unassembled WGS sequence"/>
</dbReference>
<evidence type="ECO:0000313" key="8">
    <source>
        <dbReference type="Proteomes" id="UP000029590"/>
    </source>
</evidence>
<sequence length="252" mass="28086">MSSFTLRRSRNARPDTAAGATPAPEMLTPAGVTNEKRKSLRAKYYALADGVSVTNRWLVAGLAISMCVNAIQATSIRFMLPLEKIVPYFLVASPTIPGLVQPANIVAKAFTPDQLQKRAAIEDWVDELWIIDPARTRQNLDHATTLTAGSAVQEMRAFIKQERMFGRMEESPNLRRDPTVLSTDFIADDIAIVRLALTERENGIPKPPTYKSMTIHFVTSTPKSYQEVRRSMIGLTISDFTWSDARGMETLQ</sequence>
<organism evidence="7 8">
    <name type="scientific">Burkholderia gladioli</name>
    <name type="common">Pseudomonas marginata</name>
    <name type="synonym">Phytomonas marginata</name>
    <dbReference type="NCBI Taxonomy" id="28095"/>
    <lineage>
        <taxon>Bacteria</taxon>
        <taxon>Pseudomonadati</taxon>
        <taxon>Pseudomonadota</taxon>
        <taxon>Betaproteobacteria</taxon>
        <taxon>Burkholderiales</taxon>
        <taxon>Burkholderiaceae</taxon>
        <taxon>Burkholderia</taxon>
    </lineage>
</organism>
<dbReference type="InterPro" id="IPR032710">
    <property type="entry name" value="NTF2-like_dom_sf"/>
</dbReference>
<dbReference type="Pfam" id="PF04335">
    <property type="entry name" value="VirB8"/>
    <property type="match status" value="1"/>
</dbReference>
<keyword evidence="3" id="KW-1133">Transmembrane helix</keyword>
<keyword evidence="4" id="KW-0472">Membrane</keyword>
<comment type="caution">
    <text evidence="7">The sequence shown here is derived from an EMBL/GenBank/DDBJ whole genome shotgun (WGS) entry which is preliminary data.</text>
</comment>
<comment type="subcellular location">
    <subcellularLocation>
        <location evidence="1">Membrane</location>
        <topology evidence="1">Single-pass membrane protein</topology>
    </subcellularLocation>
</comment>
<dbReference type="RefSeq" id="WP_196251375.1">
    <property type="nucleotide sequence ID" value="NZ_JAHPMB010000026.1"/>
</dbReference>
<evidence type="ECO:0000256" key="4">
    <source>
        <dbReference type="ARBA" id="ARBA00023136"/>
    </source>
</evidence>
<dbReference type="Gene3D" id="3.10.450.230">
    <property type="entry name" value="VirB8 protein"/>
    <property type="match status" value="1"/>
</dbReference>
<accession>A0AAW3F9V6</accession>
<dbReference type="SUPFAM" id="SSF54427">
    <property type="entry name" value="NTF2-like"/>
    <property type="match status" value="1"/>
</dbReference>
<dbReference type="CDD" id="cd16425">
    <property type="entry name" value="TrbF"/>
    <property type="match status" value="1"/>
</dbReference>
<name>A0AAW3F9V6_BURGA</name>
<feature type="domain" description="Bacterial virulence protein VirB8" evidence="6">
    <location>
        <begin position="55"/>
        <end position="244"/>
    </location>
</feature>
<reference evidence="7 8" key="1">
    <citation type="submission" date="2014-04" db="EMBL/GenBank/DDBJ databases">
        <authorList>
            <person name="Bishop-Lilly K.A."/>
            <person name="Broomall S.M."/>
            <person name="Chain P.S."/>
            <person name="Chertkov O."/>
            <person name="Coyne S.R."/>
            <person name="Daligault H.E."/>
            <person name="Davenport K.W."/>
            <person name="Erkkila T."/>
            <person name="Frey K.G."/>
            <person name="Gibbons H.S."/>
            <person name="Gu W."/>
            <person name="Jaissle J."/>
            <person name="Johnson S.L."/>
            <person name="Koroleva G.I."/>
            <person name="Ladner J.T."/>
            <person name="Lo C.-C."/>
            <person name="Minogue T.D."/>
            <person name="Munk C."/>
            <person name="Palacios G.F."/>
            <person name="Redden C.L."/>
            <person name="Rosenzweig C.N."/>
            <person name="Scholz M.B."/>
            <person name="Teshima H."/>
            <person name="Xu Y."/>
        </authorList>
    </citation>
    <scope>NUCLEOTIDE SEQUENCE [LARGE SCALE GENOMIC DNA]</scope>
    <source>
        <strain evidence="8">gladioli</strain>
    </source>
</reference>
<evidence type="ECO:0000259" key="6">
    <source>
        <dbReference type="Pfam" id="PF04335"/>
    </source>
</evidence>
<dbReference type="AlphaFoldDB" id="A0AAW3F9V6"/>
<feature type="region of interest" description="Disordered" evidence="5">
    <location>
        <begin position="1"/>
        <end position="29"/>
    </location>
</feature>
<dbReference type="EMBL" id="JPGG01000012">
    <property type="protein sequence ID" value="KGC20290.1"/>
    <property type="molecule type" value="Genomic_DNA"/>
</dbReference>
<gene>
    <name evidence="7" type="ORF">DM48_7886</name>
</gene>
<evidence type="ECO:0000256" key="3">
    <source>
        <dbReference type="ARBA" id="ARBA00022989"/>
    </source>
</evidence>
<evidence type="ECO:0000256" key="5">
    <source>
        <dbReference type="SAM" id="MobiDB-lite"/>
    </source>
</evidence>
<dbReference type="InterPro" id="IPR035658">
    <property type="entry name" value="TrbF"/>
</dbReference>
<dbReference type="GO" id="GO:0016020">
    <property type="term" value="C:membrane"/>
    <property type="evidence" value="ECO:0007669"/>
    <property type="project" value="UniProtKB-SubCell"/>
</dbReference>
<protein>
    <submittedName>
        <fullName evidence="7">VirB8 family protein</fullName>
    </submittedName>
</protein>
<keyword evidence="2" id="KW-0812">Transmembrane</keyword>
<proteinExistence type="predicted"/>
<dbReference type="InterPro" id="IPR007430">
    <property type="entry name" value="VirB8"/>
</dbReference>